<dbReference type="Gene3D" id="1.25.40.10">
    <property type="entry name" value="Tetratricopeptide repeat domain"/>
    <property type="match status" value="1"/>
</dbReference>
<feature type="chain" id="PRO_5046172919" evidence="1">
    <location>
        <begin position="20"/>
        <end position="282"/>
    </location>
</feature>
<name>A0ABY7RTU1_9FLAO</name>
<sequence length="282" mass="31570">MKKLLLVFAVFAIAFNVNAQIETPQPSPFSKVEQKVGLTDVSIEYSRPNMRGRTIFGDLVPYGKLWRTGANKNTMITFSDDVTVEGKELKAGSYAIFVTPSEKSWEVVFYSNTENWGTPSEWDDTKVAAKVTAEVYPIPMKIETFTISFDDLTSESANIGLMWENAYVGVKFDVPTDKSVTNAIDKIMAGPGADDYYAAARYYLESDKDIDTAVKWIDRAIDMTKDQPRFWWLRQQALIHAKAGNKDKAIEAAKASMAGAKEAKNDGYVKMNMESLKEWGAM</sequence>
<dbReference type="Proteomes" id="UP001202717">
    <property type="component" value="Chromosome"/>
</dbReference>
<dbReference type="InterPro" id="IPR021314">
    <property type="entry name" value="DUF2911"/>
</dbReference>
<feature type="signal peptide" evidence="1">
    <location>
        <begin position="1"/>
        <end position="19"/>
    </location>
</feature>
<organism evidence="2 3">
    <name type="scientific">Psychroserpens ponticola</name>
    <dbReference type="NCBI Taxonomy" id="2932268"/>
    <lineage>
        <taxon>Bacteria</taxon>
        <taxon>Pseudomonadati</taxon>
        <taxon>Bacteroidota</taxon>
        <taxon>Flavobacteriia</taxon>
        <taxon>Flavobacteriales</taxon>
        <taxon>Flavobacteriaceae</taxon>
        <taxon>Psychroserpens</taxon>
    </lineage>
</organism>
<keyword evidence="1" id="KW-0732">Signal</keyword>
<gene>
    <name evidence="2" type="ORF">MUN68_010710</name>
</gene>
<reference evidence="2 3" key="1">
    <citation type="submission" date="2023-01" db="EMBL/GenBank/DDBJ databases">
        <title>Psychroserpens ponticola sp. nov., isolated from seawater.</title>
        <authorList>
            <person name="Kristyanto S."/>
            <person name="Jung J."/>
            <person name="Kim J.M."/>
            <person name="Jeon C.O."/>
        </authorList>
    </citation>
    <scope>NUCLEOTIDE SEQUENCE [LARGE SCALE GENOMIC DNA]</scope>
    <source>
        <strain evidence="2 3">MSW6</strain>
    </source>
</reference>
<accession>A0ABY7RTU1</accession>
<protein>
    <submittedName>
        <fullName evidence="2">DUF2911 domain-containing protein</fullName>
    </submittedName>
</protein>
<evidence type="ECO:0000256" key="1">
    <source>
        <dbReference type="SAM" id="SignalP"/>
    </source>
</evidence>
<dbReference type="Pfam" id="PF11138">
    <property type="entry name" value="DUF2911"/>
    <property type="match status" value="1"/>
</dbReference>
<dbReference type="RefSeq" id="WP_249996541.1">
    <property type="nucleotide sequence ID" value="NZ_CP116221.1"/>
</dbReference>
<dbReference type="EMBL" id="CP116221">
    <property type="protein sequence ID" value="WCO00539.1"/>
    <property type="molecule type" value="Genomic_DNA"/>
</dbReference>
<dbReference type="SUPFAM" id="SSF81901">
    <property type="entry name" value="HCP-like"/>
    <property type="match status" value="1"/>
</dbReference>
<evidence type="ECO:0000313" key="3">
    <source>
        <dbReference type="Proteomes" id="UP001202717"/>
    </source>
</evidence>
<dbReference type="InterPro" id="IPR011990">
    <property type="entry name" value="TPR-like_helical_dom_sf"/>
</dbReference>
<keyword evidence="3" id="KW-1185">Reference proteome</keyword>
<proteinExistence type="predicted"/>
<evidence type="ECO:0000313" key="2">
    <source>
        <dbReference type="EMBL" id="WCO00539.1"/>
    </source>
</evidence>